<keyword evidence="5 10" id="KW-0552">Olfaction</keyword>
<accession>A0AAU9GAN2</accession>
<evidence type="ECO:0000256" key="7">
    <source>
        <dbReference type="ARBA" id="ARBA00023136"/>
    </source>
</evidence>
<evidence type="ECO:0000313" key="11">
    <source>
        <dbReference type="EMBL" id="BFG05219.1"/>
    </source>
</evidence>
<protein>
    <recommendedName>
        <fullName evidence="10">Odorant receptor</fullName>
    </recommendedName>
</protein>
<evidence type="ECO:0000256" key="5">
    <source>
        <dbReference type="ARBA" id="ARBA00022725"/>
    </source>
</evidence>
<keyword evidence="7 10" id="KW-0472">Membrane</keyword>
<evidence type="ECO:0000256" key="9">
    <source>
        <dbReference type="ARBA" id="ARBA00023224"/>
    </source>
</evidence>
<reference evidence="11 12" key="1">
    <citation type="submission" date="2024-02" db="EMBL/GenBank/DDBJ databases">
        <title>A chromosome-level genome assembly of Drosophila madeirensis, a fruit fly species endemic to Madeira island.</title>
        <authorList>
            <person name="Tomihara K."/>
            <person name="Llopart A."/>
            <person name="Yamamoto D."/>
        </authorList>
    </citation>
    <scope>NUCLEOTIDE SEQUENCE [LARGE SCALE GENOMIC DNA]</scope>
    <source>
        <strain evidence="11 12">RF1</strain>
    </source>
</reference>
<comment type="caution">
    <text evidence="10">Lacks conserved residue(s) required for the propagation of feature annotation.</text>
</comment>
<comment type="similarity">
    <text evidence="10">Belongs to the insect chemoreceptor superfamily. Heteromeric odorant receptor channel (TC 1.A.69) family.</text>
</comment>
<keyword evidence="8 10" id="KW-0675">Receptor</keyword>
<dbReference type="EMBL" id="AP029267">
    <property type="protein sequence ID" value="BFG05219.1"/>
    <property type="molecule type" value="Genomic_DNA"/>
</dbReference>
<evidence type="ECO:0000256" key="2">
    <source>
        <dbReference type="ARBA" id="ARBA00022475"/>
    </source>
</evidence>
<comment type="subcellular location">
    <subcellularLocation>
        <location evidence="1 10">Cell membrane</location>
        <topology evidence="1 10">Multi-pass membrane protein</topology>
    </subcellularLocation>
</comment>
<dbReference type="PANTHER" id="PTHR21137:SF35">
    <property type="entry name" value="ODORANT RECEPTOR 19A-RELATED"/>
    <property type="match status" value="1"/>
</dbReference>
<dbReference type="AlphaFoldDB" id="A0AAU9GAN2"/>
<evidence type="ECO:0000256" key="3">
    <source>
        <dbReference type="ARBA" id="ARBA00022606"/>
    </source>
</evidence>
<sequence>MADLDYTSHLRLIRDYWGEFRSVHGRKRPDRIPRPVMHTQRAFLVAICHYPNKKMTSKPMYRPFNWFFLCNQALMFTAMACAVHESTNIIDMGDDLVWLIGVALIWSKSYFVHEHANDIDEVIRDFGYYDEVVRPNHDDDEILEWQSYAYIIESYMSIMFFALVQMFSIAICLQPLFGEGRLPYHVLMPFDWHRHDLHPWAHWVVYVWLCLSSHHNLSTILHVEIVGVCTVIQAALNLKLLGIELRKLGDLKSLSDDQFHIEFRRVIRYHQHIINLVDKANRAFYATFIAQMIASFAMLSITTFETMVAAETDPRMAMKFVIFTMIVFIQLSSWCTAGSYVLHLSTEIAQEAFAISDWHTKSVQIQRDLGFIILRAQKPLVFVAEPCMPYTLGTYMIVLKQCYRLLAVLRESM</sequence>
<keyword evidence="6 10" id="KW-1133">Transmembrane helix</keyword>
<name>A0AAU9GAN2_DROMD</name>
<keyword evidence="12" id="KW-1185">Reference proteome</keyword>
<feature type="transmembrane region" description="Helical" evidence="10">
    <location>
        <begin position="155"/>
        <end position="177"/>
    </location>
</feature>
<dbReference type="GO" id="GO:0005886">
    <property type="term" value="C:plasma membrane"/>
    <property type="evidence" value="ECO:0007669"/>
    <property type="project" value="UniProtKB-SubCell"/>
</dbReference>
<dbReference type="PANTHER" id="PTHR21137">
    <property type="entry name" value="ODORANT RECEPTOR"/>
    <property type="match status" value="1"/>
</dbReference>
<dbReference type="InterPro" id="IPR004117">
    <property type="entry name" value="7tm6_olfct_rcpt"/>
</dbReference>
<feature type="transmembrane region" description="Helical" evidence="10">
    <location>
        <begin position="64"/>
        <end position="84"/>
    </location>
</feature>
<gene>
    <name evidence="11" type="ORF">DMAD_04008</name>
</gene>
<evidence type="ECO:0000256" key="6">
    <source>
        <dbReference type="ARBA" id="ARBA00022989"/>
    </source>
</evidence>
<dbReference type="Proteomes" id="UP001500889">
    <property type="component" value="Chromosome E"/>
</dbReference>
<evidence type="ECO:0000256" key="4">
    <source>
        <dbReference type="ARBA" id="ARBA00022692"/>
    </source>
</evidence>
<dbReference type="GO" id="GO:0005549">
    <property type="term" value="F:odorant binding"/>
    <property type="evidence" value="ECO:0007669"/>
    <property type="project" value="InterPro"/>
</dbReference>
<dbReference type="Pfam" id="PF02949">
    <property type="entry name" value="7tm_6"/>
    <property type="match status" value="1"/>
</dbReference>
<evidence type="ECO:0000313" key="12">
    <source>
        <dbReference type="Proteomes" id="UP001500889"/>
    </source>
</evidence>
<dbReference type="GO" id="GO:0004984">
    <property type="term" value="F:olfactory receptor activity"/>
    <property type="evidence" value="ECO:0007669"/>
    <property type="project" value="InterPro"/>
</dbReference>
<dbReference type="GO" id="GO:0007165">
    <property type="term" value="P:signal transduction"/>
    <property type="evidence" value="ECO:0007669"/>
    <property type="project" value="UniProtKB-KW"/>
</dbReference>
<keyword evidence="2" id="KW-1003">Cell membrane</keyword>
<keyword evidence="4 10" id="KW-0812">Transmembrane</keyword>
<keyword evidence="9 10" id="KW-0807">Transducer</keyword>
<evidence type="ECO:0000256" key="1">
    <source>
        <dbReference type="ARBA" id="ARBA00004651"/>
    </source>
</evidence>
<feature type="transmembrane region" description="Helical" evidence="10">
    <location>
        <begin position="283"/>
        <end position="304"/>
    </location>
</feature>
<evidence type="ECO:0000256" key="8">
    <source>
        <dbReference type="ARBA" id="ARBA00023170"/>
    </source>
</evidence>
<feature type="transmembrane region" description="Helical" evidence="10">
    <location>
        <begin position="316"/>
        <end position="342"/>
    </location>
</feature>
<keyword evidence="3 10" id="KW-0716">Sensory transduction</keyword>
<organism evidence="11 12">
    <name type="scientific">Drosophila madeirensis</name>
    <name type="common">Fruit fly</name>
    <dbReference type="NCBI Taxonomy" id="30013"/>
    <lineage>
        <taxon>Eukaryota</taxon>
        <taxon>Metazoa</taxon>
        <taxon>Ecdysozoa</taxon>
        <taxon>Arthropoda</taxon>
        <taxon>Hexapoda</taxon>
        <taxon>Insecta</taxon>
        <taxon>Pterygota</taxon>
        <taxon>Neoptera</taxon>
        <taxon>Endopterygota</taxon>
        <taxon>Diptera</taxon>
        <taxon>Brachycera</taxon>
        <taxon>Muscomorpha</taxon>
        <taxon>Ephydroidea</taxon>
        <taxon>Drosophilidae</taxon>
        <taxon>Drosophila</taxon>
        <taxon>Sophophora</taxon>
    </lineage>
</organism>
<proteinExistence type="inferred from homology"/>
<evidence type="ECO:0000256" key="10">
    <source>
        <dbReference type="RuleBase" id="RU351113"/>
    </source>
</evidence>